<reference evidence="2 3" key="1">
    <citation type="submission" date="2012-06" db="EMBL/GenBank/DDBJ databases">
        <title>The Genome Sequence of Aeromonas hydrophila SSU.</title>
        <authorList>
            <consortium name="The Broad Institute Genome Sequencing Platform"/>
            <person name="Earl A."/>
            <person name="Ward D."/>
            <person name="Feldgarden M."/>
            <person name="Gevers D."/>
            <person name="Chopra A."/>
            <person name="Walker B."/>
            <person name="Young S.K."/>
            <person name="Zeng Q."/>
            <person name="Gargeya S."/>
            <person name="Fitzgerald M."/>
            <person name="Haas B."/>
            <person name="Abouelleil A."/>
            <person name="Alvarado L."/>
            <person name="Arachchi H.M."/>
            <person name="Berlin A.M."/>
            <person name="Chapman S.B."/>
            <person name="Goldberg J."/>
            <person name="Griggs A."/>
            <person name="Gujja S."/>
            <person name="Hansen M."/>
            <person name="Howarth C."/>
            <person name="Imamovic A."/>
            <person name="Larimer J."/>
            <person name="McCowan C."/>
            <person name="Montmayeur A."/>
            <person name="Murphy C."/>
            <person name="Neiman D."/>
            <person name="Pearson M."/>
            <person name="Priest M."/>
            <person name="Roberts A."/>
            <person name="Saif S."/>
            <person name="Shea T."/>
            <person name="Sisk P."/>
            <person name="Sykes S."/>
            <person name="Wortman J."/>
            <person name="Nusbaum C."/>
            <person name="Birren B."/>
        </authorList>
    </citation>
    <scope>NUCLEOTIDE SEQUENCE [LARGE SCALE GENOMIC DNA]</scope>
    <source>
        <strain evidence="2 3">SSU</strain>
    </source>
</reference>
<proteinExistence type="predicted"/>
<organism evidence="2 3">
    <name type="scientific">Aeromonas dhakensis</name>
    <dbReference type="NCBI Taxonomy" id="196024"/>
    <lineage>
        <taxon>Bacteria</taxon>
        <taxon>Pseudomonadati</taxon>
        <taxon>Pseudomonadota</taxon>
        <taxon>Gammaproteobacteria</taxon>
        <taxon>Aeromonadales</taxon>
        <taxon>Aeromonadaceae</taxon>
        <taxon>Aeromonas</taxon>
    </lineage>
</organism>
<evidence type="ECO:0000313" key="2">
    <source>
        <dbReference type="EMBL" id="EKB26750.1"/>
    </source>
</evidence>
<dbReference type="Proteomes" id="UP000005149">
    <property type="component" value="Unassembled WGS sequence"/>
</dbReference>
<dbReference type="PROSITE" id="PS50075">
    <property type="entry name" value="CARRIER"/>
    <property type="match status" value="1"/>
</dbReference>
<protein>
    <recommendedName>
        <fullName evidence="1">Carrier domain-containing protein</fullName>
    </recommendedName>
</protein>
<dbReference type="RefSeq" id="WP_005306882.1">
    <property type="nucleotide sequence ID" value="NZ_AOBQ01000006.1"/>
</dbReference>
<dbReference type="EMBL" id="AGWR01000032">
    <property type="protein sequence ID" value="EKB26750.1"/>
    <property type="molecule type" value="Genomic_DNA"/>
</dbReference>
<dbReference type="AlphaFoldDB" id="K1J5G2"/>
<dbReference type="Gene3D" id="1.10.1200.10">
    <property type="entry name" value="ACP-like"/>
    <property type="match status" value="1"/>
</dbReference>
<dbReference type="InterPro" id="IPR009081">
    <property type="entry name" value="PP-bd_ACP"/>
</dbReference>
<keyword evidence="3" id="KW-1185">Reference proteome</keyword>
<accession>K1J5G2</accession>
<comment type="caution">
    <text evidence="2">The sequence shown here is derived from an EMBL/GenBank/DDBJ whole genome shotgun (WGS) entry which is preliminary data.</text>
</comment>
<dbReference type="Pfam" id="PF00550">
    <property type="entry name" value="PP-binding"/>
    <property type="match status" value="1"/>
</dbReference>
<gene>
    <name evidence="2" type="ORF">HMPREF1171_03450</name>
</gene>
<evidence type="ECO:0000259" key="1">
    <source>
        <dbReference type="PROSITE" id="PS50075"/>
    </source>
</evidence>
<evidence type="ECO:0000313" key="3">
    <source>
        <dbReference type="Proteomes" id="UP000005149"/>
    </source>
</evidence>
<feature type="domain" description="Carrier" evidence="1">
    <location>
        <begin position="3"/>
        <end position="77"/>
    </location>
</feature>
<name>K1J5G2_9GAMM</name>
<dbReference type="HOGENOM" id="CLU_180851_3_0_6"/>
<sequence length="79" mass="8903">MSRPTFMTREWLNERVQSLVEEGELDPEESLVLYGLDSLSIMRFTAELKAQGVDVGFDELARRPTLSAWWALLSGSQAA</sequence>
<dbReference type="InterPro" id="IPR036736">
    <property type="entry name" value="ACP-like_sf"/>
</dbReference>
<dbReference type="SUPFAM" id="SSF47336">
    <property type="entry name" value="ACP-like"/>
    <property type="match status" value="1"/>
</dbReference>
<dbReference type="PATRIC" id="fig|1073377.4.peg.3508"/>